<dbReference type="Proteomes" id="UP000199385">
    <property type="component" value="Chromosome I"/>
</dbReference>
<feature type="region of interest" description="Disordered" evidence="1">
    <location>
        <begin position="1"/>
        <end position="41"/>
    </location>
</feature>
<reference evidence="3" key="1">
    <citation type="submission" date="2016-06" db="EMBL/GenBank/DDBJ databases">
        <authorList>
            <person name="Varghese N."/>
            <person name="Submissions Spin"/>
        </authorList>
    </citation>
    <scope>NUCLEOTIDE SEQUENCE [LARGE SCALE GENOMIC DNA]</scope>
    <source>
        <strain evidence="3">DSM 44815</strain>
    </source>
</reference>
<protein>
    <submittedName>
        <fullName evidence="2">Uncharacterized protein</fullName>
    </submittedName>
</protein>
<evidence type="ECO:0000313" key="2">
    <source>
        <dbReference type="EMBL" id="SBT43368.1"/>
    </source>
</evidence>
<dbReference type="AlphaFoldDB" id="A0A1A8ZHR1"/>
<gene>
    <name evidence="2" type="ORF">GA0070611_2296</name>
</gene>
<feature type="compositionally biased region" description="Low complexity" evidence="1">
    <location>
        <begin position="1"/>
        <end position="11"/>
    </location>
</feature>
<dbReference type="STRING" id="261654.GA0070611_2296"/>
<proteinExistence type="predicted"/>
<accession>A0A1A8ZHR1</accession>
<evidence type="ECO:0000313" key="3">
    <source>
        <dbReference type="Proteomes" id="UP000199385"/>
    </source>
</evidence>
<organism evidence="2 3">
    <name type="scientific">Micromonospora auratinigra</name>
    <dbReference type="NCBI Taxonomy" id="261654"/>
    <lineage>
        <taxon>Bacteria</taxon>
        <taxon>Bacillati</taxon>
        <taxon>Actinomycetota</taxon>
        <taxon>Actinomycetes</taxon>
        <taxon>Micromonosporales</taxon>
        <taxon>Micromonosporaceae</taxon>
        <taxon>Micromonospora</taxon>
    </lineage>
</organism>
<keyword evidence="3" id="KW-1185">Reference proteome</keyword>
<dbReference type="PATRIC" id="fig|261654.4.peg.2341"/>
<sequence>MPGSAAPGSPAASPPPAASPATSPARPVADPVSVRRTGGLAGVTQEITVDSDGRWRVRGPGTTAEQTGRLGAAQLTRLHLLLGDPSFGSAFYPGSCRDGFHYSLSSGARRVEWDDCGRPNPAEVAREIVALLVDATPF</sequence>
<name>A0A1A8ZHR1_9ACTN</name>
<evidence type="ECO:0000256" key="1">
    <source>
        <dbReference type="SAM" id="MobiDB-lite"/>
    </source>
</evidence>
<dbReference type="EMBL" id="LT594323">
    <property type="protein sequence ID" value="SBT43368.1"/>
    <property type="molecule type" value="Genomic_DNA"/>
</dbReference>